<dbReference type="GO" id="GO:0070475">
    <property type="term" value="P:rRNA base methylation"/>
    <property type="evidence" value="ECO:0007669"/>
    <property type="project" value="TreeGrafter"/>
</dbReference>
<evidence type="ECO:0000259" key="14">
    <source>
        <dbReference type="Pfam" id="PF20260"/>
    </source>
</evidence>
<dbReference type="NCBIfam" id="NF008692">
    <property type="entry name" value="PRK11713.1-5"/>
    <property type="match status" value="1"/>
</dbReference>
<feature type="domain" description="Ribosomal RNA small subunit methyltransferase E methyltransferase" evidence="13">
    <location>
        <begin position="73"/>
        <end position="238"/>
    </location>
</feature>
<evidence type="ECO:0000256" key="9">
    <source>
        <dbReference type="ARBA" id="ARBA00022691"/>
    </source>
</evidence>
<evidence type="ECO:0000259" key="13">
    <source>
        <dbReference type="Pfam" id="PF04452"/>
    </source>
</evidence>
<dbReference type="GO" id="GO:0005737">
    <property type="term" value="C:cytoplasm"/>
    <property type="evidence" value="ECO:0007669"/>
    <property type="project" value="UniProtKB-SubCell"/>
</dbReference>
<evidence type="ECO:0000256" key="12">
    <source>
        <dbReference type="PIRNR" id="PIRNR015601"/>
    </source>
</evidence>
<evidence type="ECO:0000313" key="15">
    <source>
        <dbReference type="EMBL" id="MBO8434565.1"/>
    </source>
</evidence>
<organism evidence="15 16">
    <name type="scientific">Candidatus Fimicola merdigallinarum</name>
    <dbReference type="NCBI Taxonomy" id="2840819"/>
    <lineage>
        <taxon>Bacteria</taxon>
        <taxon>Bacillati</taxon>
        <taxon>Bacillota</taxon>
        <taxon>Clostridia</taxon>
        <taxon>Lachnospirales</taxon>
        <taxon>Lachnospiraceae</taxon>
        <taxon>Lachnospiraceae incertae sedis</taxon>
        <taxon>Candidatus Fimicola</taxon>
    </lineage>
</organism>
<protein>
    <recommendedName>
        <fullName evidence="4 12">Ribosomal RNA small subunit methyltransferase E</fullName>
        <ecNumber evidence="3 12">2.1.1.193</ecNumber>
    </recommendedName>
</protein>
<dbReference type="InterPro" id="IPR015947">
    <property type="entry name" value="PUA-like_sf"/>
</dbReference>
<comment type="subcellular location">
    <subcellularLocation>
        <location evidence="1 12">Cytoplasm</location>
    </subcellularLocation>
</comment>
<dbReference type="CDD" id="cd18084">
    <property type="entry name" value="RsmE-like"/>
    <property type="match status" value="1"/>
</dbReference>
<feature type="domain" description="Ribosomal RNA small subunit methyltransferase E PUA-like" evidence="14">
    <location>
        <begin position="18"/>
        <end position="54"/>
    </location>
</feature>
<reference evidence="15" key="1">
    <citation type="submission" date="2020-10" db="EMBL/GenBank/DDBJ databases">
        <authorList>
            <person name="Gilroy R."/>
        </authorList>
    </citation>
    <scope>NUCLEOTIDE SEQUENCE</scope>
    <source>
        <strain evidence="15">F6-4510</strain>
    </source>
</reference>
<dbReference type="PIRSF" id="PIRSF015601">
    <property type="entry name" value="MTase_slr0722"/>
    <property type="match status" value="1"/>
</dbReference>
<dbReference type="Proteomes" id="UP000823611">
    <property type="component" value="Unassembled WGS sequence"/>
</dbReference>
<evidence type="ECO:0000256" key="10">
    <source>
        <dbReference type="ARBA" id="ARBA00025699"/>
    </source>
</evidence>
<evidence type="ECO:0000256" key="6">
    <source>
        <dbReference type="ARBA" id="ARBA00022552"/>
    </source>
</evidence>
<gene>
    <name evidence="15" type="ORF">IAC55_04495</name>
</gene>
<accession>A0A9D9DX58</accession>
<dbReference type="NCBIfam" id="TIGR00046">
    <property type="entry name" value="RsmE family RNA methyltransferase"/>
    <property type="match status" value="1"/>
</dbReference>
<dbReference type="InterPro" id="IPR006700">
    <property type="entry name" value="RsmE"/>
</dbReference>
<dbReference type="Gene3D" id="2.40.240.20">
    <property type="entry name" value="Hypothetical PUA domain-like, domain 1"/>
    <property type="match status" value="1"/>
</dbReference>
<keyword evidence="8 12" id="KW-0808">Transferase</keyword>
<evidence type="ECO:0000256" key="7">
    <source>
        <dbReference type="ARBA" id="ARBA00022603"/>
    </source>
</evidence>
<dbReference type="PANTHER" id="PTHR30027:SF3">
    <property type="entry name" value="16S RRNA (URACIL(1498)-N(3))-METHYLTRANSFERASE"/>
    <property type="match status" value="1"/>
</dbReference>
<dbReference type="EC" id="2.1.1.193" evidence="3 12"/>
<dbReference type="InterPro" id="IPR046887">
    <property type="entry name" value="RsmE_PUA-like"/>
</dbReference>
<dbReference type="InterPro" id="IPR029028">
    <property type="entry name" value="Alpha/beta_knot_MTases"/>
</dbReference>
<comment type="function">
    <text evidence="10 12">Specifically methylates the N3 position of the uracil ring of uridine 1498 (m3U1498) in 16S rRNA. Acts on the fully assembled 30S ribosomal subunit.</text>
</comment>
<evidence type="ECO:0000256" key="8">
    <source>
        <dbReference type="ARBA" id="ARBA00022679"/>
    </source>
</evidence>
<evidence type="ECO:0000256" key="2">
    <source>
        <dbReference type="ARBA" id="ARBA00005528"/>
    </source>
</evidence>
<dbReference type="SUPFAM" id="SSF88697">
    <property type="entry name" value="PUA domain-like"/>
    <property type="match status" value="1"/>
</dbReference>
<dbReference type="InterPro" id="IPR046886">
    <property type="entry name" value="RsmE_MTase_dom"/>
</dbReference>
<dbReference type="AlphaFoldDB" id="A0A9D9DX58"/>
<evidence type="ECO:0000256" key="3">
    <source>
        <dbReference type="ARBA" id="ARBA00012328"/>
    </source>
</evidence>
<name>A0A9D9DX58_9FIRM</name>
<dbReference type="SUPFAM" id="SSF75217">
    <property type="entry name" value="alpha/beta knot"/>
    <property type="match status" value="1"/>
</dbReference>
<dbReference type="Pfam" id="PF04452">
    <property type="entry name" value="Methyltrans_RNA"/>
    <property type="match status" value="1"/>
</dbReference>
<dbReference type="InterPro" id="IPR029026">
    <property type="entry name" value="tRNA_m1G_MTases_N"/>
</dbReference>
<keyword evidence="9 12" id="KW-0949">S-adenosyl-L-methionine</keyword>
<dbReference type="Gene3D" id="3.40.1280.10">
    <property type="match status" value="1"/>
</dbReference>
<comment type="caution">
    <text evidence="15">The sequence shown here is derived from an EMBL/GenBank/DDBJ whole genome shotgun (WGS) entry which is preliminary data.</text>
</comment>
<comment type="similarity">
    <text evidence="2 12">Belongs to the RNA methyltransferase RsmE family.</text>
</comment>
<evidence type="ECO:0000313" key="16">
    <source>
        <dbReference type="Proteomes" id="UP000823611"/>
    </source>
</evidence>
<evidence type="ECO:0000256" key="4">
    <source>
        <dbReference type="ARBA" id="ARBA00013673"/>
    </source>
</evidence>
<dbReference type="GO" id="GO:0070042">
    <property type="term" value="F:rRNA (uridine-N3-)-methyltransferase activity"/>
    <property type="evidence" value="ECO:0007669"/>
    <property type="project" value="TreeGrafter"/>
</dbReference>
<comment type="catalytic activity">
    <reaction evidence="11 12">
        <text>uridine(1498) in 16S rRNA + S-adenosyl-L-methionine = N(3)-methyluridine(1498) in 16S rRNA + S-adenosyl-L-homocysteine + H(+)</text>
        <dbReference type="Rhea" id="RHEA:42920"/>
        <dbReference type="Rhea" id="RHEA-COMP:10283"/>
        <dbReference type="Rhea" id="RHEA-COMP:10284"/>
        <dbReference type="ChEBI" id="CHEBI:15378"/>
        <dbReference type="ChEBI" id="CHEBI:57856"/>
        <dbReference type="ChEBI" id="CHEBI:59789"/>
        <dbReference type="ChEBI" id="CHEBI:65315"/>
        <dbReference type="ChEBI" id="CHEBI:74502"/>
        <dbReference type="EC" id="2.1.1.193"/>
    </reaction>
</comment>
<proteinExistence type="inferred from homology"/>
<dbReference type="EMBL" id="JADIMX010000085">
    <property type="protein sequence ID" value="MBO8434565.1"/>
    <property type="molecule type" value="Genomic_DNA"/>
</dbReference>
<keyword evidence="7 12" id="KW-0489">Methyltransferase</keyword>
<evidence type="ECO:0000256" key="5">
    <source>
        <dbReference type="ARBA" id="ARBA00022490"/>
    </source>
</evidence>
<dbReference type="PANTHER" id="PTHR30027">
    <property type="entry name" value="RIBOSOMAL RNA SMALL SUBUNIT METHYLTRANSFERASE E"/>
    <property type="match status" value="1"/>
</dbReference>
<dbReference type="Pfam" id="PF20260">
    <property type="entry name" value="PUA_4"/>
    <property type="match status" value="1"/>
</dbReference>
<sequence length="243" mass="27039">MPRFFVSPENINGETITISGDDAKHIKSVLRMREGEGITVCDCLGTDYECKVNSFVDREVIVDIVSKSLSDTEPNTKVTLFQGLPKSDKMELIIQKCVELGIDEIVPVYTERCIVKLDKKDKEAKKIERWQKISESAAKQSGRGKIPKIQPVVTFKEAVSMAKNFDGAIIPYENEKDRGLREFVKDFEGKSVAIFIGPEGGFSTEEIELSTNSGIKPITLGKRILRTETAGLCTLSILIYELG</sequence>
<keyword evidence="6 12" id="KW-0698">rRNA processing</keyword>
<keyword evidence="5 12" id="KW-0963">Cytoplasm</keyword>
<evidence type="ECO:0000256" key="1">
    <source>
        <dbReference type="ARBA" id="ARBA00004496"/>
    </source>
</evidence>
<reference evidence="15" key="2">
    <citation type="journal article" date="2021" name="PeerJ">
        <title>Extensive microbial diversity within the chicken gut microbiome revealed by metagenomics and culture.</title>
        <authorList>
            <person name="Gilroy R."/>
            <person name="Ravi A."/>
            <person name="Getino M."/>
            <person name="Pursley I."/>
            <person name="Horton D.L."/>
            <person name="Alikhan N.F."/>
            <person name="Baker D."/>
            <person name="Gharbi K."/>
            <person name="Hall N."/>
            <person name="Watson M."/>
            <person name="Adriaenssens E.M."/>
            <person name="Foster-Nyarko E."/>
            <person name="Jarju S."/>
            <person name="Secka A."/>
            <person name="Antonio M."/>
            <person name="Oren A."/>
            <person name="Chaudhuri R.R."/>
            <person name="La Ragione R."/>
            <person name="Hildebrand F."/>
            <person name="Pallen M.J."/>
        </authorList>
    </citation>
    <scope>NUCLEOTIDE SEQUENCE</scope>
    <source>
        <strain evidence="15">F6-4510</strain>
    </source>
</reference>
<evidence type="ECO:0000256" key="11">
    <source>
        <dbReference type="ARBA" id="ARBA00047944"/>
    </source>
</evidence>